<comment type="caution">
    <text evidence="2">The sequence shown here is derived from an EMBL/GenBank/DDBJ whole genome shotgun (WGS) entry which is preliminary data.</text>
</comment>
<keyword evidence="3" id="KW-1185">Reference proteome</keyword>
<reference evidence="2 3" key="1">
    <citation type="journal article" date="2012" name="Genome Biol.">
        <title>Sequencing three crocodilian genomes to illuminate the evolution of archosaurs and amniotes.</title>
        <authorList>
            <person name="St John J.A."/>
            <person name="Braun E.L."/>
            <person name="Isberg S.R."/>
            <person name="Miles L.G."/>
            <person name="Chong A.Y."/>
            <person name="Gongora J."/>
            <person name="Dalzell P."/>
            <person name="Moran C."/>
            <person name="Bed'hom B."/>
            <person name="Abzhanov A."/>
            <person name="Burgess S.C."/>
            <person name="Cooksey A.M."/>
            <person name="Castoe T.A."/>
            <person name="Crawford N.G."/>
            <person name="Densmore L.D."/>
            <person name="Drew J.C."/>
            <person name="Edwards S.V."/>
            <person name="Faircloth B.C."/>
            <person name="Fujita M.K."/>
            <person name="Greenwold M.J."/>
            <person name="Hoffmann F.G."/>
            <person name="Howard J.M."/>
            <person name="Iguchi T."/>
            <person name="Janes D.E."/>
            <person name="Khan S.Y."/>
            <person name="Kohno S."/>
            <person name="de Koning A.J."/>
            <person name="Lance S.L."/>
            <person name="McCarthy F.M."/>
            <person name="McCormack J.E."/>
            <person name="Merchant M.E."/>
            <person name="Peterson D.G."/>
            <person name="Pollock D.D."/>
            <person name="Pourmand N."/>
            <person name="Raney B.J."/>
            <person name="Roessler K.A."/>
            <person name="Sanford J.R."/>
            <person name="Sawyer R.H."/>
            <person name="Schmidt C.J."/>
            <person name="Triplett E.W."/>
            <person name="Tuberville T.D."/>
            <person name="Venegas-Anaya M."/>
            <person name="Howard J.T."/>
            <person name="Jarvis E.D."/>
            <person name="Guillette L.J.Jr."/>
            <person name="Glenn T.C."/>
            <person name="Green R.E."/>
            <person name="Ray D.A."/>
        </authorList>
    </citation>
    <scope>NUCLEOTIDE SEQUENCE [LARGE SCALE GENOMIC DNA]</scope>
    <source>
        <strain evidence="2">KSC_2009_1</strain>
    </source>
</reference>
<feature type="region of interest" description="Disordered" evidence="1">
    <location>
        <begin position="48"/>
        <end position="116"/>
    </location>
</feature>
<organism evidence="2 3">
    <name type="scientific">Alligator mississippiensis</name>
    <name type="common">American alligator</name>
    <dbReference type="NCBI Taxonomy" id="8496"/>
    <lineage>
        <taxon>Eukaryota</taxon>
        <taxon>Metazoa</taxon>
        <taxon>Chordata</taxon>
        <taxon>Craniata</taxon>
        <taxon>Vertebrata</taxon>
        <taxon>Euteleostomi</taxon>
        <taxon>Archelosauria</taxon>
        <taxon>Archosauria</taxon>
        <taxon>Crocodylia</taxon>
        <taxon>Alligatoridae</taxon>
        <taxon>Alligatorinae</taxon>
        <taxon>Alligator</taxon>
    </lineage>
</organism>
<protein>
    <submittedName>
        <fullName evidence="2">Uncharacterized protein</fullName>
    </submittedName>
</protein>
<dbReference type="AlphaFoldDB" id="A0A151NJT8"/>
<evidence type="ECO:0000256" key="1">
    <source>
        <dbReference type="SAM" id="MobiDB-lite"/>
    </source>
</evidence>
<name>A0A151NJT8_ALLMI</name>
<evidence type="ECO:0000313" key="3">
    <source>
        <dbReference type="Proteomes" id="UP000050525"/>
    </source>
</evidence>
<evidence type="ECO:0000313" key="2">
    <source>
        <dbReference type="EMBL" id="KYO37064.1"/>
    </source>
</evidence>
<dbReference type="EMBL" id="AKHW03002882">
    <property type="protein sequence ID" value="KYO37064.1"/>
    <property type="molecule type" value="Genomic_DNA"/>
</dbReference>
<dbReference type="Proteomes" id="UP000050525">
    <property type="component" value="Unassembled WGS sequence"/>
</dbReference>
<gene>
    <name evidence="2" type="ORF">Y1Q_0023085</name>
</gene>
<sequence length="116" mass="12279">MQGDTVDWAWKLLLDSAQKRATIRGKGTPGVSCFTCLLSDPAECFLPAPATSEAGGSLEDVSLDPDGQTPSLLPSRPRALAKEKDVKVESSSSGAAWSPQQRRTQHMAPTPQNSGV</sequence>
<proteinExistence type="predicted"/>
<accession>A0A151NJT8</accession>